<keyword evidence="6" id="KW-1185">Reference proteome</keyword>
<dbReference type="SUPFAM" id="SSF110296">
    <property type="entry name" value="Oligoxyloglucan reducing end-specific cellobiohydrolase"/>
    <property type="match status" value="1"/>
</dbReference>
<gene>
    <name evidence="5" type="primary">vps10</name>
    <name evidence="5" type="ORF">SPIL2461_LOCUS21867</name>
</gene>
<feature type="non-terminal residue" evidence="5">
    <location>
        <position position="290"/>
    </location>
</feature>
<protein>
    <submittedName>
        <fullName evidence="5">Vps10 protein</fullName>
    </submittedName>
</protein>
<evidence type="ECO:0000313" key="5">
    <source>
        <dbReference type="EMBL" id="CAE7753933.1"/>
    </source>
</evidence>
<keyword evidence="2" id="KW-1133">Transmembrane helix</keyword>
<feature type="transmembrane region" description="Helical" evidence="2">
    <location>
        <begin position="265"/>
        <end position="283"/>
    </location>
</feature>
<sequence>MGIGNVGPQLSFESHEVNTYLSRDGGLNWQEVRKGVHIYEFGNHGAVLVMADILADTDAVIYSMDEGQSWQTLHLSTKMNVTNILTEPRAVATKFLAYGTVGGAGVVQYLDFDALGWMPCRKPDHPNDDGSDYETWSPSDGFTADVACLLGQQTRYVRRKRSTECFNRRETKLPVVSESCSCRREDFECEVGFELAVDSNNCIKSSIPLVGFVEEDPPECKLRDTYTANMYRRIPGDHCENGWYPPQYEVRCKETSVSSGGSLPGSLKLVLLVLAVAVVLYVARSDRFQD</sequence>
<organism evidence="5 6">
    <name type="scientific">Symbiodinium pilosum</name>
    <name type="common">Dinoflagellate</name>
    <dbReference type="NCBI Taxonomy" id="2952"/>
    <lineage>
        <taxon>Eukaryota</taxon>
        <taxon>Sar</taxon>
        <taxon>Alveolata</taxon>
        <taxon>Dinophyceae</taxon>
        <taxon>Suessiales</taxon>
        <taxon>Symbiodiniaceae</taxon>
        <taxon>Symbiodinium</taxon>
    </lineage>
</organism>
<evidence type="ECO:0000259" key="4">
    <source>
        <dbReference type="Pfam" id="PF15902"/>
    </source>
</evidence>
<evidence type="ECO:0000256" key="1">
    <source>
        <dbReference type="ARBA" id="ARBA00022737"/>
    </source>
</evidence>
<keyword evidence="1" id="KW-0677">Repeat</keyword>
<dbReference type="GO" id="GO:0016020">
    <property type="term" value="C:membrane"/>
    <property type="evidence" value="ECO:0007669"/>
    <property type="project" value="TreeGrafter"/>
</dbReference>
<evidence type="ECO:0000256" key="2">
    <source>
        <dbReference type="SAM" id="Phobius"/>
    </source>
</evidence>
<dbReference type="Gene3D" id="2.130.10.10">
    <property type="entry name" value="YVTN repeat-like/Quinoprotein amine dehydrogenase"/>
    <property type="match status" value="1"/>
</dbReference>
<dbReference type="GO" id="GO:0005794">
    <property type="term" value="C:Golgi apparatus"/>
    <property type="evidence" value="ECO:0007669"/>
    <property type="project" value="TreeGrafter"/>
</dbReference>
<dbReference type="Pfam" id="PF15901">
    <property type="entry name" value="Sortilin_C"/>
    <property type="match status" value="1"/>
</dbReference>
<dbReference type="AlphaFoldDB" id="A0A812XZL0"/>
<feature type="domain" description="Sortilin N-terminal" evidence="4">
    <location>
        <begin position="1"/>
        <end position="84"/>
    </location>
</feature>
<dbReference type="OrthoDB" id="443634at2759"/>
<comment type="caution">
    <text evidence="5">The sequence shown here is derived from an EMBL/GenBank/DDBJ whole genome shotgun (WGS) entry which is preliminary data.</text>
</comment>
<dbReference type="InterPro" id="IPR031778">
    <property type="entry name" value="Sortilin_N"/>
</dbReference>
<keyword evidence="2" id="KW-0472">Membrane</keyword>
<accession>A0A812XZL0</accession>
<dbReference type="PANTHER" id="PTHR12106:SF27">
    <property type="entry name" value="SORTILIN-RELATED RECEPTOR"/>
    <property type="match status" value="1"/>
</dbReference>
<feature type="domain" description="Sortilin C-terminal" evidence="3">
    <location>
        <begin position="86"/>
        <end position="242"/>
    </location>
</feature>
<reference evidence="5" key="1">
    <citation type="submission" date="2021-02" db="EMBL/GenBank/DDBJ databases">
        <authorList>
            <person name="Dougan E. K."/>
            <person name="Rhodes N."/>
            <person name="Thang M."/>
            <person name="Chan C."/>
        </authorList>
    </citation>
    <scope>NUCLEOTIDE SEQUENCE</scope>
</reference>
<dbReference type="PANTHER" id="PTHR12106">
    <property type="entry name" value="SORTILIN RELATED"/>
    <property type="match status" value="1"/>
</dbReference>
<dbReference type="GO" id="GO:0006892">
    <property type="term" value="P:post-Golgi vesicle-mediated transport"/>
    <property type="evidence" value="ECO:0007669"/>
    <property type="project" value="TreeGrafter"/>
</dbReference>
<name>A0A812XZL0_SYMPI</name>
<keyword evidence="2" id="KW-0812">Transmembrane</keyword>
<proteinExistence type="predicted"/>
<dbReference type="Gene3D" id="3.30.60.270">
    <property type="match status" value="1"/>
</dbReference>
<dbReference type="Pfam" id="PF15902">
    <property type="entry name" value="Sortilin-Vps10"/>
    <property type="match status" value="1"/>
</dbReference>
<evidence type="ECO:0000259" key="3">
    <source>
        <dbReference type="Pfam" id="PF15901"/>
    </source>
</evidence>
<dbReference type="EMBL" id="CAJNIZ010046679">
    <property type="protein sequence ID" value="CAE7753933.1"/>
    <property type="molecule type" value="Genomic_DNA"/>
</dbReference>
<dbReference type="InterPro" id="IPR050310">
    <property type="entry name" value="VPS10-sortilin"/>
</dbReference>
<dbReference type="InterPro" id="IPR031777">
    <property type="entry name" value="Sortilin_C"/>
</dbReference>
<evidence type="ECO:0000313" key="6">
    <source>
        <dbReference type="Proteomes" id="UP000649617"/>
    </source>
</evidence>
<dbReference type="Proteomes" id="UP000649617">
    <property type="component" value="Unassembled WGS sequence"/>
</dbReference>
<dbReference type="InterPro" id="IPR015943">
    <property type="entry name" value="WD40/YVTN_repeat-like_dom_sf"/>
</dbReference>
<dbReference type="Gene3D" id="2.10.70.80">
    <property type="match status" value="1"/>
</dbReference>